<evidence type="ECO:0000313" key="2">
    <source>
        <dbReference type="Proteomes" id="UP000319383"/>
    </source>
</evidence>
<dbReference type="EMBL" id="CP036276">
    <property type="protein sequence ID" value="QDU42315.1"/>
    <property type="molecule type" value="Genomic_DNA"/>
</dbReference>
<dbReference type="Proteomes" id="UP000319383">
    <property type="component" value="Chromosome"/>
</dbReference>
<dbReference type="AlphaFoldDB" id="A0A517ZIL9"/>
<sequence length="577" mass="64778">MRLLLAVDSRPSNQAAIGILDPLTASWEHFEITDIAEPFKRRGFRGALLVDDLLYVLSSAALYLYRVNTTAGQVRYELERTVRRPEWEIGARAAADLHHLHFSKDRGKLFIANSYMDAIDELTPEGDFVKHHYLWDISPAVAETALERNPAATDLVHCNHITEHNGRIYLTCGNWNGTRTGKVICFDTGEVVLEGLNFPHDGFVHEGDFYISATGNSEVLIYDNVGDMQMTGRSPDHVLPVTIQQPTWENSFQWVRGIHVTEKHIVCGVTQWRNETSKQPQIPPRLAFFDRQTKAYQGELFLPSVEGFPSPSLFTLIPLPDDRADDFDFQLWKDRVPLPEVSQPTTLSLHSEHAEVAPPHFIAAAKQYPDVWPGTWTPYTDPGIEEQASERIVGIVMPPIASTGRLATGWSYVDPESNRVKPLSDGPVITVSEQVVFYTGAGYRNSAPKSGSLPGQHFLQLKFHGQADENAKLGCDLYCWHGKNKRPEIQELGQIQLTEQSVEHGLWAYVAEPAERFRLVFRMYQPTPVTIADVELSLFATIPEKDRLGSAETAHTEAGETPLFAHLNLLPRWLGNA</sequence>
<accession>A0A517ZIL9</accession>
<reference evidence="1 2" key="1">
    <citation type="submission" date="2019-02" db="EMBL/GenBank/DDBJ databases">
        <title>Deep-cultivation of Planctomycetes and their phenomic and genomic characterization uncovers novel biology.</title>
        <authorList>
            <person name="Wiegand S."/>
            <person name="Jogler M."/>
            <person name="Boedeker C."/>
            <person name="Pinto D."/>
            <person name="Vollmers J."/>
            <person name="Rivas-Marin E."/>
            <person name="Kohn T."/>
            <person name="Peeters S.H."/>
            <person name="Heuer A."/>
            <person name="Rast P."/>
            <person name="Oberbeckmann S."/>
            <person name="Bunk B."/>
            <person name="Jeske O."/>
            <person name="Meyerdierks A."/>
            <person name="Storesund J.E."/>
            <person name="Kallscheuer N."/>
            <person name="Luecker S."/>
            <person name="Lage O.M."/>
            <person name="Pohl T."/>
            <person name="Merkel B.J."/>
            <person name="Hornburger P."/>
            <person name="Mueller R.-W."/>
            <person name="Bruemmer F."/>
            <person name="Labrenz M."/>
            <person name="Spormann A.M."/>
            <person name="Op den Camp H."/>
            <person name="Overmann J."/>
            <person name="Amann R."/>
            <person name="Jetten M.S.M."/>
            <person name="Mascher T."/>
            <person name="Medema M.H."/>
            <person name="Devos D.P."/>
            <person name="Kaster A.-K."/>
            <person name="Ovreas L."/>
            <person name="Rohde M."/>
            <person name="Galperin M.Y."/>
            <person name="Jogler C."/>
        </authorList>
    </citation>
    <scope>NUCLEOTIDE SEQUENCE [LARGE SCALE GENOMIC DNA]</scope>
    <source>
        <strain evidence="1 2">Mal52</strain>
    </source>
</reference>
<gene>
    <name evidence="1" type="ORF">Mal52_07710</name>
</gene>
<dbReference type="RefSeq" id="WP_145374379.1">
    <property type="nucleotide sequence ID" value="NZ_CP036276.1"/>
</dbReference>
<evidence type="ECO:0000313" key="1">
    <source>
        <dbReference type="EMBL" id="QDU42315.1"/>
    </source>
</evidence>
<name>A0A517ZIL9_9PLAN</name>
<protein>
    <submittedName>
        <fullName evidence="1">Uncharacterized protein</fullName>
    </submittedName>
</protein>
<dbReference type="SUPFAM" id="SSF63825">
    <property type="entry name" value="YWTD domain"/>
    <property type="match status" value="1"/>
</dbReference>
<organism evidence="1 2">
    <name type="scientific">Symmachiella dynata</name>
    <dbReference type="NCBI Taxonomy" id="2527995"/>
    <lineage>
        <taxon>Bacteria</taxon>
        <taxon>Pseudomonadati</taxon>
        <taxon>Planctomycetota</taxon>
        <taxon>Planctomycetia</taxon>
        <taxon>Planctomycetales</taxon>
        <taxon>Planctomycetaceae</taxon>
        <taxon>Symmachiella</taxon>
    </lineage>
</organism>
<dbReference type="KEGG" id="sdyn:Mal52_07710"/>
<proteinExistence type="predicted"/>
<keyword evidence="2" id="KW-1185">Reference proteome</keyword>